<evidence type="ECO:0000313" key="2">
    <source>
        <dbReference type="Proteomes" id="UP000694255"/>
    </source>
</evidence>
<gene>
    <name evidence="1" type="ORF">J8A68_004838</name>
</gene>
<evidence type="ECO:0000313" key="1">
    <source>
        <dbReference type="EMBL" id="KAG7661685.1"/>
    </source>
</evidence>
<dbReference type="Proteomes" id="UP000694255">
    <property type="component" value="Unassembled WGS sequence"/>
</dbReference>
<dbReference type="EMBL" id="JAGSYN010000215">
    <property type="protein sequence ID" value="KAG7661685.1"/>
    <property type="molecule type" value="Genomic_DNA"/>
</dbReference>
<keyword evidence="2" id="KW-1185">Reference proteome</keyword>
<proteinExistence type="predicted"/>
<name>A0A8J5UUH5_9ASCO</name>
<dbReference type="OrthoDB" id="4022545at2759"/>
<accession>A0A8J5UUH5</accession>
<reference evidence="1 2" key="1">
    <citation type="journal article" date="2021" name="DNA Res.">
        <title>Genome analysis of Candida subhashii reveals its hybrid nature and dual mitochondrial genome conformations.</title>
        <authorList>
            <person name="Mixao V."/>
            <person name="Hegedusova E."/>
            <person name="Saus E."/>
            <person name="Pryszcz L.P."/>
            <person name="Cillingova A."/>
            <person name="Nosek J."/>
            <person name="Gabaldon T."/>
        </authorList>
    </citation>
    <scope>NUCLEOTIDE SEQUENCE [LARGE SCALE GENOMIC DNA]</scope>
    <source>
        <strain evidence="1 2">CBS 10753</strain>
    </source>
</reference>
<protein>
    <submittedName>
        <fullName evidence="1">Uncharacterized protein</fullName>
    </submittedName>
</protein>
<sequence>MGFTGSATNPVASDLDSFYDRAINCYSSASYTKLTQLVIQSNMHFEQYQVMKLLGLEEGNEQHAKAFEYLLNLIEMVAKRLIQDGVTNLFNAPLTNIQYLSYIIAKEMPYLFFVPVEKRIKQTYEEDFLDSDLKVLTSACRFNENWIITYLLKEAFSAIKNCGSCQ</sequence>
<dbReference type="GeneID" id="73471638"/>
<dbReference type="AlphaFoldDB" id="A0A8J5UUH5"/>
<dbReference type="RefSeq" id="XP_049261918.1">
    <property type="nucleotide sequence ID" value="XM_049408840.1"/>
</dbReference>
<comment type="caution">
    <text evidence="1">The sequence shown here is derived from an EMBL/GenBank/DDBJ whole genome shotgun (WGS) entry which is preliminary data.</text>
</comment>
<organism evidence="1 2">
    <name type="scientific">[Candida] subhashii</name>
    <dbReference type="NCBI Taxonomy" id="561895"/>
    <lineage>
        <taxon>Eukaryota</taxon>
        <taxon>Fungi</taxon>
        <taxon>Dikarya</taxon>
        <taxon>Ascomycota</taxon>
        <taxon>Saccharomycotina</taxon>
        <taxon>Pichiomycetes</taxon>
        <taxon>Debaryomycetaceae</taxon>
        <taxon>Spathaspora</taxon>
    </lineage>
</organism>